<evidence type="ECO:0008006" key="3">
    <source>
        <dbReference type="Google" id="ProtNLM"/>
    </source>
</evidence>
<proteinExistence type="predicted"/>
<comment type="caution">
    <text evidence="1">The sequence shown here is derived from an EMBL/GenBank/DDBJ whole genome shotgun (WGS) entry which is preliminary data.</text>
</comment>
<evidence type="ECO:0000313" key="2">
    <source>
        <dbReference type="Proteomes" id="UP000781710"/>
    </source>
</evidence>
<sequence length="197" mass="21665">MAKEMSMRQGLCITTLFASCIWLTACVTSPSIGEENIVRLAIKEASVVMKVSGDADGDGDDDVLLIIDRERSDGSRPRGLLIFLRGPDGSLTEALDSPHAILCRACGGMMGDPLESLSAAKGELKLRFEGGSRELWSSEYSFDYMPGNKQWRLVSIVHHGLDRLEGRSVERRQDLSRADTVFLERFDPADYPADAIP</sequence>
<accession>A0ABQ6ZKQ1</accession>
<keyword evidence="2" id="KW-1185">Reference proteome</keyword>
<dbReference type="RefSeq" id="WP_162336674.1">
    <property type="nucleotide sequence ID" value="NZ_JBHSRQ010000016.1"/>
</dbReference>
<reference evidence="1 2" key="1">
    <citation type="submission" date="2017-10" db="EMBL/GenBank/DDBJ databases">
        <title>Whole genome sequencing of members of genus Pseudoxanthomonas.</title>
        <authorList>
            <person name="Kumar S."/>
            <person name="Bansal K."/>
            <person name="Kaur A."/>
            <person name="Patil P."/>
            <person name="Sharma S."/>
            <person name="Patil P.B."/>
        </authorList>
    </citation>
    <scope>NUCLEOTIDE SEQUENCE [LARGE SCALE GENOMIC DNA]</scope>
    <source>
        <strain evidence="1 2">DSM 17109</strain>
    </source>
</reference>
<organism evidence="1 2">
    <name type="scientific">Pseudoxanthomonas japonensis</name>
    <dbReference type="NCBI Taxonomy" id="69284"/>
    <lineage>
        <taxon>Bacteria</taxon>
        <taxon>Pseudomonadati</taxon>
        <taxon>Pseudomonadota</taxon>
        <taxon>Gammaproteobacteria</taxon>
        <taxon>Lysobacterales</taxon>
        <taxon>Lysobacteraceae</taxon>
        <taxon>Pseudoxanthomonas</taxon>
    </lineage>
</organism>
<name>A0ABQ6ZKQ1_9GAMM</name>
<dbReference type="EMBL" id="PDWW01000003">
    <property type="protein sequence ID" value="KAF1726781.1"/>
    <property type="molecule type" value="Genomic_DNA"/>
</dbReference>
<protein>
    <recommendedName>
        <fullName evidence="3">Lipoprotein</fullName>
    </recommendedName>
</protein>
<dbReference type="PROSITE" id="PS51257">
    <property type="entry name" value="PROKAR_LIPOPROTEIN"/>
    <property type="match status" value="1"/>
</dbReference>
<dbReference type="Proteomes" id="UP000781710">
    <property type="component" value="Unassembled WGS sequence"/>
</dbReference>
<evidence type="ECO:0000313" key="1">
    <source>
        <dbReference type="EMBL" id="KAF1726781.1"/>
    </source>
</evidence>
<gene>
    <name evidence="1" type="ORF">CSC78_04325</name>
</gene>